<reference evidence="5 6" key="1">
    <citation type="submission" date="2014-04" db="EMBL/GenBank/DDBJ databases">
        <title>Genome assembly of Hyalangium minutum DSM 14724.</title>
        <authorList>
            <person name="Sharma G."/>
            <person name="Subramanian S."/>
        </authorList>
    </citation>
    <scope>NUCLEOTIDE SEQUENCE [LARGE SCALE GENOMIC DNA]</scope>
    <source>
        <strain evidence="5 6">DSM 14724</strain>
    </source>
</reference>
<keyword evidence="6" id="KW-1185">Reference proteome</keyword>
<evidence type="ECO:0000259" key="4">
    <source>
        <dbReference type="Pfam" id="PF02872"/>
    </source>
</evidence>
<feature type="domain" description="5'-Nucleotidase C-terminal" evidence="4">
    <location>
        <begin position="325"/>
        <end position="474"/>
    </location>
</feature>
<feature type="domain" description="Calcineurin-like phosphoesterase" evidence="3">
    <location>
        <begin position="42"/>
        <end position="248"/>
    </location>
</feature>
<dbReference type="Proteomes" id="UP000028725">
    <property type="component" value="Unassembled WGS sequence"/>
</dbReference>
<dbReference type="Gene3D" id="3.90.780.10">
    <property type="entry name" value="5'-Nucleotidase, C-terminal domain"/>
    <property type="match status" value="1"/>
</dbReference>
<dbReference type="Pfam" id="PF02872">
    <property type="entry name" value="5_nucleotid_C"/>
    <property type="match status" value="1"/>
</dbReference>
<gene>
    <name evidence="5" type="ORF">DB31_9021</name>
</gene>
<dbReference type="Pfam" id="PF00149">
    <property type="entry name" value="Metallophos"/>
    <property type="match status" value="1"/>
</dbReference>
<evidence type="ECO:0000313" key="6">
    <source>
        <dbReference type="Proteomes" id="UP000028725"/>
    </source>
</evidence>
<sequence>MPARPLARRVLAVALLGALATPACRTMREAREDVEITLLSMADYHSHAVPLYSEGQHDQAGIARVVAYLQEARKRPNTLVVSGGDTMNLGTPTWSDEYHCIEWAWLNGLVDVMAVGNHDLDYGADEFLRCMGTANYPVISSNLVGSDGTPLLKPSGKPYVVREVQGVRIGFFALGGPDFPALVRADRMPAGSSWKDPLAAAQDTVKTLREVEKVNAVVFIGHEHRQDDEAMARAVTGIDLIFGSHSHQKNELVQLPDSSTWFISPYQYGAYLGEVRLRFREGSLQQVSGELVKLDETRPQAPATKAQVDELQRQLVAKRPERFRVLGQAQVELSDANLNSGECVLGNWATEVLRKAARAHIFFSTASSFRAGIPPGDITVETFYTAIPYKNEVVTADVTGEQLRAWVELSVAKRGSDAFSQQTGVRYRVVDGKPTDLQVLQDPARPERGYTALVPSATYRLSTSNFQALVAAGYKELFATFSHPVRTGMDAHALLIQALQAAPITATLDGRTGGG</sequence>
<dbReference type="InterPro" id="IPR036907">
    <property type="entry name" value="5'-Nucleotdase_C_sf"/>
</dbReference>
<dbReference type="InterPro" id="IPR006179">
    <property type="entry name" value="5_nucleotidase/apyrase"/>
</dbReference>
<dbReference type="SUPFAM" id="SSF55816">
    <property type="entry name" value="5'-nucleotidase (syn. UDP-sugar hydrolase), C-terminal domain"/>
    <property type="match status" value="1"/>
</dbReference>
<evidence type="ECO:0000259" key="3">
    <source>
        <dbReference type="Pfam" id="PF00149"/>
    </source>
</evidence>
<dbReference type="GO" id="GO:0009166">
    <property type="term" value="P:nucleotide catabolic process"/>
    <property type="evidence" value="ECO:0007669"/>
    <property type="project" value="InterPro"/>
</dbReference>
<evidence type="ECO:0000313" key="5">
    <source>
        <dbReference type="EMBL" id="KFE66807.1"/>
    </source>
</evidence>
<dbReference type="EMBL" id="JMCB01000009">
    <property type="protein sequence ID" value="KFE66807.1"/>
    <property type="molecule type" value="Genomic_DNA"/>
</dbReference>
<feature type="chain" id="PRO_5005106186" description="5'-nucleotidase" evidence="2">
    <location>
        <begin position="26"/>
        <end position="515"/>
    </location>
</feature>
<evidence type="ECO:0000256" key="2">
    <source>
        <dbReference type="RuleBase" id="RU362119"/>
    </source>
</evidence>
<dbReference type="AlphaFoldDB" id="A0A085WGJ4"/>
<dbReference type="GO" id="GO:0030288">
    <property type="term" value="C:outer membrane-bounded periplasmic space"/>
    <property type="evidence" value="ECO:0007669"/>
    <property type="project" value="TreeGrafter"/>
</dbReference>
<dbReference type="Gene3D" id="3.60.21.10">
    <property type="match status" value="1"/>
</dbReference>
<dbReference type="PANTHER" id="PTHR11575:SF24">
    <property type="entry name" value="5'-NUCLEOTIDASE"/>
    <property type="match status" value="1"/>
</dbReference>
<keyword evidence="2" id="KW-0547">Nucleotide-binding</keyword>
<dbReference type="InterPro" id="IPR004843">
    <property type="entry name" value="Calcineurin-like_PHP"/>
</dbReference>
<proteinExistence type="inferred from homology"/>
<dbReference type="InterPro" id="IPR008334">
    <property type="entry name" value="5'-Nucleotdase_C"/>
</dbReference>
<dbReference type="InterPro" id="IPR029052">
    <property type="entry name" value="Metallo-depent_PP-like"/>
</dbReference>
<evidence type="ECO:0000256" key="1">
    <source>
        <dbReference type="ARBA" id="ARBA00022729"/>
    </source>
</evidence>
<dbReference type="GO" id="GO:0016787">
    <property type="term" value="F:hydrolase activity"/>
    <property type="evidence" value="ECO:0007669"/>
    <property type="project" value="UniProtKB-KW"/>
</dbReference>
<keyword evidence="1 2" id="KW-0732">Signal</keyword>
<name>A0A085WGJ4_9BACT</name>
<dbReference type="PANTHER" id="PTHR11575">
    <property type="entry name" value="5'-NUCLEOTIDASE-RELATED"/>
    <property type="match status" value="1"/>
</dbReference>
<dbReference type="SUPFAM" id="SSF56300">
    <property type="entry name" value="Metallo-dependent phosphatases"/>
    <property type="match status" value="1"/>
</dbReference>
<comment type="similarity">
    <text evidence="2">Belongs to the 5'-nucleotidase family.</text>
</comment>
<comment type="caution">
    <text evidence="5">The sequence shown here is derived from an EMBL/GenBank/DDBJ whole genome shotgun (WGS) entry which is preliminary data.</text>
</comment>
<dbReference type="GO" id="GO:0000166">
    <property type="term" value="F:nucleotide binding"/>
    <property type="evidence" value="ECO:0007669"/>
    <property type="project" value="UniProtKB-KW"/>
</dbReference>
<organism evidence="5 6">
    <name type="scientific">Hyalangium minutum</name>
    <dbReference type="NCBI Taxonomy" id="394096"/>
    <lineage>
        <taxon>Bacteria</taxon>
        <taxon>Pseudomonadati</taxon>
        <taxon>Myxococcota</taxon>
        <taxon>Myxococcia</taxon>
        <taxon>Myxococcales</taxon>
        <taxon>Cystobacterineae</taxon>
        <taxon>Archangiaceae</taxon>
        <taxon>Hyalangium</taxon>
    </lineage>
</organism>
<evidence type="ECO:0008006" key="7">
    <source>
        <dbReference type="Google" id="ProtNLM"/>
    </source>
</evidence>
<feature type="signal peptide" evidence="2">
    <location>
        <begin position="1"/>
        <end position="25"/>
    </location>
</feature>
<accession>A0A085WGJ4</accession>
<keyword evidence="2" id="KW-0378">Hydrolase</keyword>
<dbReference type="STRING" id="394096.DB31_9021"/>
<dbReference type="PRINTS" id="PR01607">
    <property type="entry name" value="APYRASEFAMLY"/>
</dbReference>
<protein>
    <recommendedName>
        <fullName evidence="7">5'-nucleotidase</fullName>
    </recommendedName>
</protein>
<dbReference type="RefSeq" id="WP_075306178.1">
    <property type="nucleotide sequence ID" value="NZ_JMCB01000009.1"/>
</dbReference>